<accession>A0ABV7L2C0</accession>
<keyword evidence="1" id="KW-0732">Signal</keyword>
<evidence type="ECO:0000313" key="3">
    <source>
        <dbReference type="Proteomes" id="UP001595528"/>
    </source>
</evidence>
<proteinExistence type="predicted"/>
<name>A0ABV7L2C0_9PROT</name>
<dbReference type="EMBL" id="JBHRTR010000028">
    <property type="protein sequence ID" value="MFC3228629.1"/>
    <property type="molecule type" value="Genomic_DNA"/>
</dbReference>
<evidence type="ECO:0000313" key="2">
    <source>
        <dbReference type="EMBL" id="MFC3228629.1"/>
    </source>
</evidence>
<feature type="chain" id="PRO_5045101592" description="Lipoprotein" evidence="1">
    <location>
        <begin position="18"/>
        <end position="152"/>
    </location>
</feature>
<organism evidence="2 3">
    <name type="scientific">Marinibaculum pumilum</name>
    <dbReference type="NCBI Taxonomy" id="1766165"/>
    <lineage>
        <taxon>Bacteria</taxon>
        <taxon>Pseudomonadati</taxon>
        <taxon>Pseudomonadota</taxon>
        <taxon>Alphaproteobacteria</taxon>
        <taxon>Rhodospirillales</taxon>
        <taxon>Rhodospirillaceae</taxon>
        <taxon>Marinibaculum</taxon>
    </lineage>
</organism>
<evidence type="ECO:0000256" key="1">
    <source>
        <dbReference type="SAM" id="SignalP"/>
    </source>
</evidence>
<comment type="caution">
    <text evidence="2">The sequence shown here is derived from an EMBL/GenBank/DDBJ whole genome shotgun (WGS) entry which is preliminary data.</text>
</comment>
<protein>
    <recommendedName>
        <fullName evidence="4">Lipoprotein</fullName>
    </recommendedName>
</protein>
<reference evidence="3" key="1">
    <citation type="journal article" date="2019" name="Int. J. Syst. Evol. Microbiol.">
        <title>The Global Catalogue of Microorganisms (GCM) 10K type strain sequencing project: providing services to taxonomists for standard genome sequencing and annotation.</title>
        <authorList>
            <consortium name="The Broad Institute Genomics Platform"/>
            <consortium name="The Broad Institute Genome Sequencing Center for Infectious Disease"/>
            <person name="Wu L."/>
            <person name="Ma J."/>
        </authorList>
    </citation>
    <scope>NUCLEOTIDE SEQUENCE [LARGE SCALE GENOMIC DNA]</scope>
    <source>
        <strain evidence="3">KCTC 42964</strain>
    </source>
</reference>
<dbReference type="PROSITE" id="PS51257">
    <property type="entry name" value="PROKAR_LIPOPROTEIN"/>
    <property type="match status" value="1"/>
</dbReference>
<evidence type="ECO:0008006" key="4">
    <source>
        <dbReference type="Google" id="ProtNLM"/>
    </source>
</evidence>
<feature type="signal peptide" evidence="1">
    <location>
        <begin position="1"/>
        <end position="17"/>
    </location>
</feature>
<sequence>MRAAPLLAACLLPAALAACSGAQTVGRSVPPFEEDIVAFLEDEIDDDIERERLLIGYIDLNEDGGDEAFALYLQEDNCKGSACGGWIFQRAARTSDLDEDERAPLAVVGRYASFSLPVASGQRRTNGWKDVIFRDPATGRDDRLRFDGRVYR</sequence>
<dbReference type="Proteomes" id="UP001595528">
    <property type="component" value="Unassembled WGS sequence"/>
</dbReference>
<keyword evidence="3" id="KW-1185">Reference proteome</keyword>
<gene>
    <name evidence="2" type="ORF">ACFOGJ_15395</name>
</gene>